<name>A0A9P3PP56_LYOSH</name>
<organism evidence="2 3">
    <name type="scientific">Lyophyllum shimeji</name>
    <name type="common">Hon-shimeji</name>
    <name type="synonym">Tricholoma shimeji</name>
    <dbReference type="NCBI Taxonomy" id="47721"/>
    <lineage>
        <taxon>Eukaryota</taxon>
        <taxon>Fungi</taxon>
        <taxon>Dikarya</taxon>
        <taxon>Basidiomycota</taxon>
        <taxon>Agaricomycotina</taxon>
        <taxon>Agaricomycetes</taxon>
        <taxon>Agaricomycetidae</taxon>
        <taxon>Agaricales</taxon>
        <taxon>Tricholomatineae</taxon>
        <taxon>Lyophyllaceae</taxon>
        <taxon>Lyophyllum</taxon>
    </lineage>
</organism>
<evidence type="ECO:0000313" key="2">
    <source>
        <dbReference type="EMBL" id="GLB40057.1"/>
    </source>
</evidence>
<evidence type="ECO:0000313" key="3">
    <source>
        <dbReference type="Proteomes" id="UP001063166"/>
    </source>
</evidence>
<comment type="caution">
    <text evidence="2">The sequence shown here is derived from an EMBL/GenBank/DDBJ whole genome shotgun (WGS) entry which is preliminary data.</text>
</comment>
<protein>
    <submittedName>
        <fullName evidence="2">Uncharacterized protein</fullName>
    </submittedName>
</protein>
<evidence type="ECO:0000256" key="1">
    <source>
        <dbReference type="SAM" id="MobiDB-lite"/>
    </source>
</evidence>
<reference evidence="2" key="1">
    <citation type="submission" date="2022-07" db="EMBL/GenBank/DDBJ databases">
        <title>The genome of Lyophyllum shimeji provides insight into the initial evolution of ectomycorrhizal fungal genome.</title>
        <authorList>
            <person name="Kobayashi Y."/>
            <person name="Shibata T."/>
            <person name="Hirakawa H."/>
            <person name="Shigenobu S."/>
            <person name="Nishiyama T."/>
            <person name="Yamada A."/>
            <person name="Hasebe M."/>
            <person name="Kawaguchi M."/>
        </authorList>
    </citation>
    <scope>NUCLEOTIDE SEQUENCE</scope>
    <source>
        <strain evidence="2">AT787</strain>
    </source>
</reference>
<keyword evidence="3" id="KW-1185">Reference proteome</keyword>
<proteinExistence type="predicted"/>
<dbReference type="AlphaFoldDB" id="A0A9P3PP56"/>
<gene>
    <name evidence="2" type="ORF">LshimejAT787_0705670</name>
</gene>
<dbReference type="EMBL" id="BRPK01000007">
    <property type="protein sequence ID" value="GLB40057.1"/>
    <property type="molecule type" value="Genomic_DNA"/>
</dbReference>
<dbReference type="Proteomes" id="UP001063166">
    <property type="component" value="Unassembled WGS sequence"/>
</dbReference>
<feature type="compositionally biased region" description="Basic and acidic residues" evidence="1">
    <location>
        <begin position="191"/>
        <end position="203"/>
    </location>
</feature>
<sequence length="225" mass="24570">MGTRSLSNSRSRPPIHPLKRTSLALNISAVTCSSPINKATDDGVSNVSIYEHRIVSKASGASVDDVRQPRISAKCALLRRHHLGSKFACFGITKKIYIPALDLQFFGSFFFFLPNGPGCGLCFVSPAGGGFMMVMTRPPRCCDLSTERQVASNVLVIQRTDPNNPGDDLRSPIPTGNLLGEPRWQPPEYGGEQRRRATGDVHVPKLTGCGRREKWGRNGEPPRLG</sequence>
<feature type="region of interest" description="Disordered" evidence="1">
    <location>
        <begin position="159"/>
        <end position="225"/>
    </location>
</feature>
<accession>A0A9P3PP56</accession>